<feature type="transmembrane region" description="Helical" evidence="14">
    <location>
        <begin position="187"/>
        <end position="212"/>
    </location>
</feature>
<evidence type="ECO:0000256" key="7">
    <source>
        <dbReference type="ARBA" id="ARBA00022989"/>
    </source>
</evidence>
<feature type="transmembrane region" description="Helical" evidence="14">
    <location>
        <begin position="421"/>
        <end position="440"/>
    </location>
</feature>
<feature type="transmembrane region" description="Helical" evidence="14">
    <location>
        <begin position="73"/>
        <end position="92"/>
    </location>
</feature>
<dbReference type="CDD" id="cd10322">
    <property type="entry name" value="SLC5sbd"/>
    <property type="match status" value="1"/>
</dbReference>
<evidence type="ECO:0000256" key="13">
    <source>
        <dbReference type="RuleBase" id="RU362091"/>
    </source>
</evidence>
<keyword evidence="6" id="KW-0769">Symport</keyword>
<dbReference type="PANTHER" id="PTHR48086">
    <property type="entry name" value="SODIUM/PROLINE SYMPORTER-RELATED"/>
    <property type="match status" value="1"/>
</dbReference>
<evidence type="ECO:0000256" key="8">
    <source>
        <dbReference type="ARBA" id="ARBA00023053"/>
    </source>
</evidence>
<comment type="subcellular location">
    <subcellularLocation>
        <location evidence="1">Cell membrane</location>
        <topology evidence="1">Multi-pass membrane protein</topology>
    </subcellularLocation>
</comment>
<dbReference type="Proteomes" id="UP001332192">
    <property type="component" value="Chromosome"/>
</dbReference>
<feature type="transmembrane region" description="Helical" evidence="14">
    <location>
        <begin position="113"/>
        <end position="136"/>
    </location>
</feature>
<dbReference type="PROSITE" id="PS50283">
    <property type="entry name" value="NA_SOLUT_SYMP_3"/>
    <property type="match status" value="1"/>
</dbReference>
<proteinExistence type="inferred from homology"/>
<feature type="transmembrane region" description="Helical" evidence="14">
    <location>
        <begin position="446"/>
        <end position="466"/>
    </location>
</feature>
<feature type="transmembrane region" description="Helical" evidence="14">
    <location>
        <begin position="363"/>
        <end position="383"/>
    </location>
</feature>
<keyword evidence="11" id="KW-0739">Sodium transport</keyword>
<feature type="transmembrane region" description="Helical" evidence="14">
    <location>
        <begin position="319"/>
        <end position="343"/>
    </location>
</feature>
<evidence type="ECO:0000313" key="16">
    <source>
        <dbReference type="Proteomes" id="UP001332192"/>
    </source>
</evidence>
<evidence type="ECO:0000256" key="5">
    <source>
        <dbReference type="ARBA" id="ARBA00022692"/>
    </source>
</evidence>
<accession>A0ABZ1BXB3</accession>
<reference evidence="15 16" key="1">
    <citation type="journal article" date="2024" name="Front. Microbiol.">
        <title>Novel thermophilic genera Geochorda gen. nov. and Carboxydochorda gen. nov. from the deep terrestrial subsurface reveal the ecophysiological diversity in the class Limnochordia.</title>
        <authorList>
            <person name="Karnachuk O.V."/>
            <person name="Lukina A.P."/>
            <person name="Avakyan M.R."/>
            <person name="Kadnikov V.V."/>
            <person name="Begmatov S."/>
            <person name="Beletsky A.V."/>
            <person name="Vlasova K.G."/>
            <person name="Novikov A.A."/>
            <person name="Shcherbakova V.A."/>
            <person name="Mardanov A.V."/>
            <person name="Ravin N.V."/>
        </authorList>
    </citation>
    <scope>NUCLEOTIDE SEQUENCE [LARGE SCALE GENOMIC DNA]</scope>
    <source>
        <strain evidence="15 16">L945</strain>
    </source>
</reference>
<organism evidence="15 16">
    <name type="scientific">Carboxydichorda subterranea</name>
    <dbReference type="NCBI Taxonomy" id="3109565"/>
    <lineage>
        <taxon>Bacteria</taxon>
        <taxon>Bacillati</taxon>
        <taxon>Bacillota</taxon>
        <taxon>Limnochordia</taxon>
        <taxon>Limnochordales</taxon>
        <taxon>Geochordaceae</taxon>
        <taxon>Carboxydichorda</taxon>
    </lineage>
</organism>
<dbReference type="InterPro" id="IPR038377">
    <property type="entry name" value="Na/Glc_symporter_sf"/>
</dbReference>
<evidence type="ECO:0000256" key="1">
    <source>
        <dbReference type="ARBA" id="ARBA00004651"/>
    </source>
</evidence>
<evidence type="ECO:0000256" key="10">
    <source>
        <dbReference type="ARBA" id="ARBA00023136"/>
    </source>
</evidence>
<keyword evidence="5 14" id="KW-0812">Transmembrane</keyword>
<keyword evidence="3" id="KW-0813">Transport</keyword>
<gene>
    <name evidence="15" type="ORF">U7230_15310</name>
</gene>
<feature type="transmembrane region" description="Helical" evidence="14">
    <location>
        <begin position="232"/>
        <end position="250"/>
    </location>
</feature>
<feature type="transmembrane region" description="Helical" evidence="14">
    <location>
        <begin position="45"/>
        <end position="67"/>
    </location>
</feature>
<evidence type="ECO:0000256" key="6">
    <source>
        <dbReference type="ARBA" id="ARBA00022847"/>
    </source>
</evidence>
<keyword evidence="9" id="KW-0406">Ion transport</keyword>
<evidence type="ECO:0000313" key="15">
    <source>
        <dbReference type="EMBL" id="WRP17427.1"/>
    </source>
</evidence>
<dbReference type="InterPro" id="IPR050277">
    <property type="entry name" value="Sodium:Solute_Symporter"/>
</dbReference>
<feature type="transmembrane region" description="Helical" evidence="14">
    <location>
        <begin position="389"/>
        <end position="414"/>
    </location>
</feature>
<sequence>MSPAMLYGAFALYGLFGTLVAAMARRGVTGQVESYFLANRRLGGVVSALSYAAATYSAFMMVGLAGLTYRGGVGALGFEFIYLAGLSLVAFFGPHFWRAGHRWRLVSPAELLAVRYASPVLGMVVAGASVLFLIPYSSAQLTGVALLMEGMSHGAIPFQVGLLLAAALSVAWAWMGGLKSVAWTQAVQALFTMGTALFVTGVVLARVGGLGGLFARLAQDAPELLVVPGNGYFSWQTFLGLSLPWFFFALSNPQVSQRLFAPRDLGVMRCMLLGFLAFGFIYTLTSILWGFAGRVLLPGLDNPDLVTPQLLGSGYVPPVAALLAMVGIMAAAIDTVNPILLTLSSMVARDLFRPLRPQADDRAQLVVGKVAILAIGVLALLFANLRAGLVAVLSVASSAGLLVTVPALIGAFYWQRGTAAGALAGIVAGGAVVVVMQFTGLRPLGLWPGVWGLTVSAALFVGVSLLTRPEATRAREFAVLARQPA</sequence>
<dbReference type="InterPro" id="IPR001734">
    <property type="entry name" value="Na/solute_symporter"/>
</dbReference>
<dbReference type="Pfam" id="PF00474">
    <property type="entry name" value="SSF"/>
    <property type="match status" value="1"/>
</dbReference>
<protein>
    <submittedName>
        <fullName evidence="15">Sodium:solute symporter family protein</fullName>
    </submittedName>
</protein>
<keyword evidence="4" id="KW-1003">Cell membrane</keyword>
<evidence type="ECO:0000256" key="12">
    <source>
        <dbReference type="ARBA" id="ARBA00033708"/>
    </source>
</evidence>
<dbReference type="Gene3D" id="1.20.1730.10">
    <property type="entry name" value="Sodium/glucose cotransporter"/>
    <property type="match status" value="1"/>
</dbReference>
<dbReference type="PANTHER" id="PTHR48086:SF3">
    <property type="entry name" value="SODIUM_PROLINE SYMPORTER"/>
    <property type="match status" value="1"/>
</dbReference>
<name>A0ABZ1BXB3_9FIRM</name>
<evidence type="ECO:0000256" key="14">
    <source>
        <dbReference type="SAM" id="Phobius"/>
    </source>
</evidence>
<feature type="transmembrane region" description="Helical" evidence="14">
    <location>
        <begin position="6"/>
        <end position="24"/>
    </location>
</feature>
<evidence type="ECO:0000256" key="2">
    <source>
        <dbReference type="ARBA" id="ARBA00006434"/>
    </source>
</evidence>
<keyword evidence="10 14" id="KW-0472">Membrane</keyword>
<evidence type="ECO:0000256" key="11">
    <source>
        <dbReference type="ARBA" id="ARBA00023201"/>
    </source>
</evidence>
<evidence type="ECO:0000256" key="3">
    <source>
        <dbReference type="ARBA" id="ARBA00022448"/>
    </source>
</evidence>
<comment type="catalytic activity">
    <reaction evidence="12">
        <text>L-proline(in) + Na(+)(in) = L-proline(out) + Na(+)(out)</text>
        <dbReference type="Rhea" id="RHEA:28967"/>
        <dbReference type="ChEBI" id="CHEBI:29101"/>
        <dbReference type="ChEBI" id="CHEBI:60039"/>
    </reaction>
</comment>
<keyword evidence="16" id="KW-1185">Reference proteome</keyword>
<feature type="transmembrane region" description="Helical" evidence="14">
    <location>
        <begin position="271"/>
        <end position="292"/>
    </location>
</feature>
<dbReference type="RefSeq" id="WP_324716698.1">
    <property type="nucleotide sequence ID" value="NZ_CP141615.1"/>
</dbReference>
<evidence type="ECO:0000256" key="4">
    <source>
        <dbReference type="ARBA" id="ARBA00022475"/>
    </source>
</evidence>
<keyword evidence="8" id="KW-0915">Sodium</keyword>
<keyword evidence="7 14" id="KW-1133">Transmembrane helix</keyword>
<dbReference type="EMBL" id="CP141615">
    <property type="protein sequence ID" value="WRP17427.1"/>
    <property type="molecule type" value="Genomic_DNA"/>
</dbReference>
<feature type="transmembrane region" description="Helical" evidence="14">
    <location>
        <begin position="156"/>
        <end position="175"/>
    </location>
</feature>
<evidence type="ECO:0000256" key="9">
    <source>
        <dbReference type="ARBA" id="ARBA00023065"/>
    </source>
</evidence>
<comment type="similarity">
    <text evidence="2 13">Belongs to the sodium:solute symporter (SSF) (TC 2.A.21) family.</text>
</comment>